<name>A0A4R7UEZ8_9BACT</name>
<feature type="domain" description="Peptidase S8/S53" evidence="1">
    <location>
        <begin position="56"/>
        <end position="419"/>
    </location>
</feature>
<evidence type="ECO:0000313" key="2">
    <source>
        <dbReference type="EMBL" id="TDV24224.1"/>
    </source>
</evidence>
<sequence length="610" mass="70835">MKIRKLIKILSGTILISIVPLSLSAVFTNKSRNIKKYDNLFNDLWDKLGITERSDKKIKIGIIDSGLVDYRMLKFNGKTAIKFDNDFNEDNYSIIDSYNNKSINFGKIIYNPSLNDSSVYKKNELSWKNTFTEYWEENEHATQIASIIAGDAGLLKNAEIYSTSYNRTYPTTSLNILKENLEFFRKNIVKFINMSFSSYYNDFYDLDKIKEDFEKNNFDKIKYKINTLKSLIYTDYPDIASLIDEYAYKYNMKFFISSGNRRTKVLEMVNQTRKWISDELNKDGVGKIKRLFLKALLNVLDPKLDFWKKTSPYQRTKNTFIVGAYDIKNDEIENFSNGKINKFDDSPLGVAPDNFSDKSLLLIDEPYSTETDLDDPDPERWLGTSFSTPVLLAMSALLESIKRPDSSFDVPELKAILAASFSIKKYKKDIFNLPDNIGFSYADWNRMKFYADNVVKFRISDLLNDSSGFDYTRYITGSDKYLLVLSNYSDLFKLSNSERKEISKEEIDNHVNLFNTNLHGSIFATPEWIYKQYHVSSMNFNYDNVLGNTSASTNRFGLYDDKNYNGLPYEYTVYIKLKDSFKNWDLSSKYAYSILSDVTATNETRYKLGV</sequence>
<dbReference type="Pfam" id="PF00082">
    <property type="entry name" value="Peptidase_S8"/>
    <property type="match status" value="1"/>
</dbReference>
<proteinExistence type="predicted"/>
<dbReference type="InterPro" id="IPR036852">
    <property type="entry name" value="Peptidase_S8/S53_dom_sf"/>
</dbReference>
<dbReference type="RefSeq" id="WP_134110331.1">
    <property type="nucleotide sequence ID" value="NZ_SOCN01000001.1"/>
</dbReference>
<reference evidence="2 3" key="1">
    <citation type="submission" date="2019-03" db="EMBL/GenBank/DDBJ databases">
        <title>Genomic Encyclopedia of Archaeal and Bacterial Type Strains, Phase II (KMG-II): from individual species to whole genera.</title>
        <authorList>
            <person name="Goeker M."/>
        </authorList>
    </citation>
    <scope>NUCLEOTIDE SEQUENCE [LARGE SCALE GENOMIC DNA]</scope>
    <source>
        <strain evidence="2 3">ATCC 35214</strain>
    </source>
</reference>
<keyword evidence="3" id="KW-1185">Reference proteome</keyword>
<dbReference type="EMBL" id="SOCN01000001">
    <property type="protein sequence ID" value="TDV24224.1"/>
    <property type="molecule type" value="Genomic_DNA"/>
</dbReference>
<comment type="caution">
    <text evidence="2">The sequence shown here is derived from an EMBL/GenBank/DDBJ whole genome shotgun (WGS) entry which is preliminary data.</text>
</comment>
<evidence type="ECO:0000259" key="1">
    <source>
        <dbReference type="Pfam" id="PF00082"/>
    </source>
</evidence>
<dbReference type="InterPro" id="IPR000209">
    <property type="entry name" value="Peptidase_S8/S53_dom"/>
</dbReference>
<evidence type="ECO:0000313" key="3">
    <source>
        <dbReference type="Proteomes" id="UP000295757"/>
    </source>
</evidence>
<dbReference type="OrthoDB" id="402202at2"/>
<accession>A0A4R7UEZ8</accession>
<dbReference type="Gene3D" id="3.40.50.200">
    <property type="entry name" value="Peptidase S8/S53 domain"/>
    <property type="match status" value="1"/>
</dbReference>
<dbReference type="GO" id="GO:0006508">
    <property type="term" value="P:proteolysis"/>
    <property type="evidence" value="ECO:0007669"/>
    <property type="project" value="InterPro"/>
</dbReference>
<protein>
    <submittedName>
        <fullName evidence="2">Subtilase family protein</fullName>
    </submittedName>
</protein>
<dbReference type="SUPFAM" id="SSF52743">
    <property type="entry name" value="Subtilisin-like"/>
    <property type="match status" value="1"/>
</dbReference>
<dbReference type="Proteomes" id="UP000295757">
    <property type="component" value="Unassembled WGS sequence"/>
</dbReference>
<organism evidence="2 3">
    <name type="scientific">Mycoplasmopsis mustelae</name>
    <dbReference type="NCBI Taxonomy" id="171289"/>
    <lineage>
        <taxon>Bacteria</taxon>
        <taxon>Bacillati</taxon>
        <taxon>Mycoplasmatota</taxon>
        <taxon>Mycoplasmoidales</taxon>
        <taxon>Metamycoplasmataceae</taxon>
        <taxon>Mycoplasmopsis</taxon>
    </lineage>
</organism>
<gene>
    <name evidence="2" type="ORF">BCF59_0176</name>
</gene>
<dbReference type="GO" id="GO:0004252">
    <property type="term" value="F:serine-type endopeptidase activity"/>
    <property type="evidence" value="ECO:0007669"/>
    <property type="project" value="InterPro"/>
</dbReference>
<dbReference type="AlphaFoldDB" id="A0A4R7UEZ8"/>